<keyword evidence="2" id="KW-1185">Reference proteome</keyword>
<reference evidence="1" key="1">
    <citation type="journal article" date="2022" name="bioRxiv">
        <title>Sequencing and chromosome-scale assembly of the giantPleurodeles waltlgenome.</title>
        <authorList>
            <person name="Brown T."/>
            <person name="Elewa A."/>
            <person name="Iarovenko S."/>
            <person name="Subramanian E."/>
            <person name="Araus A.J."/>
            <person name="Petzold A."/>
            <person name="Susuki M."/>
            <person name="Suzuki K.-i.T."/>
            <person name="Hayashi T."/>
            <person name="Toyoda A."/>
            <person name="Oliveira C."/>
            <person name="Osipova E."/>
            <person name="Leigh N.D."/>
            <person name="Simon A."/>
            <person name="Yun M.H."/>
        </authorList>
    </citation>
    <scope>NUCLEOTIDE SEQUENCE</scope>
    <source>
        <strain evidence="1">20211129_DDA</strain>
        <tissue evidence="1">Liver</tissue>
    </source>
</reference>
<comment type="caution">
    <text evidence="1">The sequence shown here is derived from an EMBL/GenBank/DDBJ whole genome shotgun (WGS) entry which is preliminary data.</text>
</comment>
<dbReference type="AlphaFoldDB" id="A0AAV7R4W4"/>
<proteinExistence type="predicted"/>
<evidence type="ECO:0000313" key="1">
    <source>
        <dbReference type="EMBL" id="KAJ1145813.1"/>
    </source>
</evidence>
<dbReference type="Proteomes" id="UP001066276">
    <property type="component" value="Chromosome 6"/>
</dbReference>
<name>A0AAV7R4W4_PLEWA</name>
<gene>
    <name evidence="1" type="ORF">NDU88_012097</name>
</gene>
<dbReference type="EMBL" id="JANPWB010000010">
    <property type="protein sequence ID" value="KAJ1145813.1"/>
    <property type="molecule type" value="Genomic_DNA"/>
</dbReference>
<sequence>MLRLHLQNKESALLLCLSACEKRFRLQYLGVQNERATLAACFSLLEGNPWGVNAVAWPDQRKLAQGSALLDWCPPGTGAHGIVPPGH</sequence>
<organism evidence="1 2">
    <name type="scientific">Pleurodeles waltl</name>
    <name type="common">Iberian ribbed newt</name>
    <dbReference type="NCBI Taxonomy" id="8319"/>
    <lineage>
        <taxon>Eukaryota</taxon>
        <taxon>Metazoa</taxon>
        <taxon>Chordata</taxon>
        <taxon>Craniata</taxon>
        <taxon>Vertebrata</taxon>
        <taxon>Euteleostomi</taxon>
        <taxon>Amphibia</taxon>
        <taxon>Batrachia</taxon>
        <taxon>Caudata</taxon>
        <taxon>Salamandroidea</taxon>
        <taxon>Salamandridae</taxon>
        <taxon>Pleurodelinae</taxon>
        <taxon>Pleurodeles</taxon>
    </lineage>
</organism>
<accession>A0AAV7R4W4</accession>
<protein>
    <submittedName>
        <fullName evidence="1">Uncharacterized protein</fullName>
    </submittedName>
</protein>
<evidence type="ECO:0000313" key="2">
    <source>
        <dbReference type="Proteomes" id="UP001066276"/>
    </source>
</evidence>